<dbReference type="SUPFAM" id="SSF52047">
    <property type="entry name" value="RNI-like"/>
    <property type="match status" value="1"/>
</dbReference>
<dbReference type="GeneID" id="19205445"/>
<evidence type="ECO:0000313" key="2">
    <source>
        <dbReference type="Proteomes" id="UP000053558"/>
    </source>
</evidence>
<protein>
    <recommendedName>
        <fullName evidence="3">F-box domain-containing protein</fullName>
    </recommendedName>
</protein>
<accession>A0A5M3MNA1</accession>
<reference evidence="2" key="1">
    <citation type="journal article" date="2012" name="Science">
        <title>The Paleozoic origin of enzymatic lignin decomposition reconstructed from 31 fungal genomes.</title>
        <authorList>
            <person name="Floudas D."/>
            <person name="Binder M."/>
            <person name="Riley R."/>
            <person name="Barry K."/>
            <person name="Blanchette R.A."/>
            <person name="Henrissat B."/>
            <person name="Martinez A.T."/>
            <person name="Otillar R."/>
            <person name="Spatafora J.W."/>
            <person name="Yadav J.S."/>
            <person name="Aerts A."/>
            <person name="Benoit I."/>
            <person name="Boyd A."/>
            <person name="Carlson A."/>
            <person name="Copeland A."/>
            <person name="Coutinho P.M."/>
            <person name="de Vries R.P."/>
            <person name="Ferreira P."/>
            <person name="Findley K."/>
            <person name="Foster B."/>
            <person name="Gaskell J."/>
            <person name="Glotzer D."/>
            <person name="Gorecki P."/>
            <person name="Heitman J."/>
            <person name="Hesse C."/>
            <person name="Hori C."/>
            <person name="Igarashi K."/>
            <person name="Jurgens J.A."/>
            <person name="Kallen N."/>
            <person name="Kersten P."/>
            <person name="Kohler A."/>
            <person name="Kuees U."/>
            <person name="Kumar T.K.A."/>
            <person name="Kuo A."/>
            <person name="LaButti K."/>
            <person name="Larrondo L.F."/>
            <person name="Lindquist E."/>
            <person name="Ling A."/>
            <person name="Lombard V."/>
            <person name="Lucas S."/>
            <person name="Lundell T."/>
            <person name="Martin R."/>
            <person name="McLaughlin D.J."/>
            <person name="Morgenstern I."/>
            <person name="Morin E."/>
            <person name="Murat C."/>
            <person name="Nagy L.G."/>
            <person name="Nolan M."/>
            <person name="Ohm R.A."/>
            <person name="Patyshakuliyeva A."/>
            <person name="Rokas A."/>
            <person name="Ruiz-Duenas F.J."/>
            <person name="Sabat G."/>
            <person name="Salamov A."/>
            <person name="Samejima M."/>
            <person name="Schmutz J."/>
            <person name="Slot J.C."/>
            <person name="St John F."/>
            <person name="Stenlid J."/>
            <person name="Sun H."/>
            <person name="Sun S."/>
            <person name="Syed K."/>
            <person name="Tsang A."/>
            <person name="Wiebenga A."/>
            <person name="Young D."/>
            <person name="Pisabarro A."/>
            <person name="Eastwood D.C."/>
            <person name="Martin F."/>
            <person name="Cullen D."/>
            <person name="Grigoriev I.V."/>
            <person name="Hibbett D.S."/>
        </authorList>
    </citation>
    <scope>NUCLEOTIDE SEQUENCE [LARGE SCALE GENOMIC DNA]</scope>
    <source>
        <strain evidence="2">RWD-64-598 SS2</strain>
    </source>
</reference>
<keyword evidence="2" id="KW-1185">Reference proteome</keyword>
<dbReference type="EMBL" id="JH711579">
    <property type="protein sequence ID" value="EIW80490.1"/>
    <property type="molecule type" value="Genomic_DNA"/>
</dbReference>
<evidence type="ECO:0008006" key="3">
    <source>
        <dbReference type="Google" id="ProtNLM"/>
    </source>
</evidence>
<comment type="caution">
    <text evidence="1">The sequence shown here is derived from an EMBL/GenBank/DDBJ whole genome shotgun (WGS) entry which is preliminary data.</text>
</comment>
<dbReference type="AlphaFoldDB" id="A0A5M3MNA1"/>
<dbReference type="RefSeq" id="XP_007769431.1">
    <property type="nucleotide sequence ID" value="XM_007771241.1"/>
</dbReference>
<dbReference type="Gene3D" id="3.80.10.10">
    <property type="entry name" value="Ribonuclease Inhibitor"/>
    <property type="match status" value="1"/>
</dbReference>
<dbReference type="KEGG" id="cput:CONPUDRAFT_165999"/>
<name>A0A5M3MNA1_CONPW</name>
<organism evidence="1 2">
    <name type="scientific">Coniophora puteana (strain RWD-64-598)</name>
    <name type="common">Brown rot fungus</name>
    <dbReference type="NCBI Taxonomy" id="741705"/>
    <lineage>
        <taxon>Eukaryota</taxon>
        <taxon>Fungi</taxon>
        <taxon>Dikarya</taxon>
        <taxon>Basidiomycota</taxon>
        <taxon>Agaricomycotina</taxon>
        <taxon>Agaricomycetes</taxon>
        <taxon>Agaricomycetidae</taxon>
        <taxon>Boletales</taxon>
        <taxon>Coniophorineae</taxon>
        <taxon>Coniophoraceae</taxon>
        <taxon>Coniophora</taxon>
    </lineage>
</organism>
<dbReference type="InterPro" id="IPR032675">
    <property type="entry name" value="LRR_dom_sf"/>
</dbReference>
<proteinExistence type="predicted"/>
<dbReference type="Proteomes" id="UP000053558">
    <property type="component" value="Unassembled WGS sequence"/>
</dbReference>
<sequence length="428" mass="48153">MEDNGVTTLAPALRLPPELTAAIISFRPNSSSLLQLGHLPSLKDDDWTDTINNIISLLELWIQNSGQLTISFTLHEEGICAHDPLCHLIYALRQYSAKWSILKLVVCKSTYDSFRRYLFGNSLNSLKQLVVDITNEESPSYESSDFADHLAFTPHLTSLALDNTYADEKYVLPLTWAQMTELSLNLNLRVLPLGLLEDFDHSFGVVPSPRQIVLPHLTTLRLRHTCFRSQLHDYFDQLTLPRLATLEIDSVARFKYSQGELGAERFCALIERSGCSVQTVSVRDVSTEGGALVSLLEYCPELHELAFFPSRNNISKTSSLESLLLWLTPDGDDELDALQLPRLRNIGLGLTYRDASFDDIVGMVEGRAAAGLRKFELTLEYLPLVDPGREKRAKNLEERLVELGEYSRSSFEGKVEVVTVYQPVYIAL</sequence>
<evidence type="ECO:0000313" key="1">
    <source>
        <dbReference type="EMBL" id="EIW80490.1"/>
    </source>
</evidence>
<gene>
    <name evidence="1" type="ORF">CONPUDRAFT_165999</name>
</gene>